<dbReference type="GO" id="GO:0032259">
    <property type="term" value="P:methylation"/>
    <property type="evidence" value="ECO:0007669"/>
    <property type="project" value="UniProtKB-KW"/>
</dbReference>
<dbReference type="Gene3D" id="3.40.50.150">
    <property type="entry name" value="Vaccinia Virus protein VP39"/>
    <property type="match status" value="1"/>
</dbReference>
<gene>
    <name evidence="2" type="ORF">BC6307_00730</name>
</gene>
<dbReference type="RefSeq" id="WP_066416274.1">
    <property type="nucleotide sequence ID" value="NZ_CP018866.1"/>
</dbReference>
<dbReference type="InterPro" id="IPR013216">
    <property type="entry name" value="Methyltransf_11"/>
</dbReference>
<dbReference type="STRING" id="1314751.GCA_001591425_02360"/>
<proteinExistence type="predicted"/>
<dbReference type="EMBL" id="CP018866">
    <property type="protein sequence ID" value="AST89904.1"/>
    <property type="molecule type" value="Genomic_DNA"/>
</dbReference>
<evidence type="ECO:0000313" key="2">
    <source>
        <dbReference type="EMBL" id="AST89904.1"/>
    </source>
</evidence>
<organism evidence="2 3">
    <name type="scientific">Sutcliffiella cohnii</name>
    <dbReference type="NCBI Taxonomy" id="33932"/>
    <lineage>
        <taxon>Bacteria</taxon>
        <taxon>Bacillati</taxon>
        <taxon>Bacillota</taxon>
        <taxon>Bacilli</taxon>
        <taxon>Bacillales</taxon>
        <taxon>Bacillaceae</taxon>
        <taxon>Sutcliffiella</taxon>
    </lineage>
</organism>
<dbReference type="InterPro" id="IPR029063">
    <property type="entry name" value="SAM-dependent_MTases_sf"/>
</dbReference>
<dbReference type="GO" id="GO:0008757">
    <property type="term" value="F:S-adenosylmethionine-dependent methyltransferase activity"/>
    <property type="evidence" value="ECO:0007669"/>
    <property type="project" value="InterPro"/>
</dbReference>
<reference evidence="2 3" key="1">
    <citation type="submission" date="2016-12" db="EMBL/GenBank/DDBJ databases">
        <title>The whole genome sequencing and assembly of Bacillus cohnii DSM 6307T strain.</title>
        <authorList>
            <person name="Lee Y.-J."/>
            <person name="Yi H."/>
            <person name="Bahn Y.-S."/>
            <person name="Kim J.F."/>
            <person name="Lee D.-W."/>
        </authorList>
    </citation>
    <scope>NUCLEOTIDE SEQUENCE [LARGE SCALE GENOMIC DNA]</scope>
    <source>
        <strain evidence="2 3">DSM 6307</strain>
    </source>
</reference>
<feature type="domain" description="Methyltransferase type 11" evidence="1">
    <location>
        <begin position="49"/>
        <end position="141"/>
    </location>
</feature>
<dbReference type="PANTHER" id="PTHR43861">
    <property type="entry name" value="TRANS-ACONITATE 2-METHYLTRANSFERASE-RELATED"/>
    <property type="match status" value="1"/>
</dbReference>
<keyword evidence="2" id="KW-0808">Transferase</keyword>
<keyword evidence="3" id="KW-1185">Reference proteome</keyword>
<keyword evidence="2" id="KW-0489">Methyltransferase</keyword>
<dbReference type="PANTHER" id="PTHR43861:SF1">
    <property type="entry name" value="TRANS-ACONITATE 2-METHYLTRANSFERASE"/>
    <property type="match status" value="1"/>
</dbReference>
<dbReference type="AlphaFoldDB" id="A0A223KKL1"/>
<name>A0A223KKL1_9BACI</name>
<protein>
    <submittedName>
        <fullName evidence="2">SAM-dependent methyltransferase</fullName>
    </submittedName>
</protein>
<evidence type="ECO:0000259" key="1">
    <source>
        <dbReference type="Pfam" id="PF08241"/>
    </source>
</evidence>
<sequence length="245" mass="28684">MKKQVTETFNELASVYEHSVDTTSLYNSEYERPAMLQQLPTDLTNKSVLDAGCAAGWYTEQLLQRGAKIKATDISPEMVSATKRRIGNRADVRCLDLEEKLPFADHTFDYIVSSLTLHYIKDWSHTFQEFHRILKPNGILLYSVHHPFSDIELLEEPSYFSTELIIDRWNKVGKVYDVPFYRRPLQDIMNVTATYFSIEKIIEPQPTEAFKRMKREAYIKLMKRPQFLIIKSIKKQGDWHKGEKN</sequence>
<dbReference type="CDD" id="cd02440">
    <property type="entry name" value="AdoMet_MTases"/>
    <property type="match status" value="1"/>
</dbReference>
<dbReference type="Proteomes" id="UP000215224">
    <property type="component" value="Chromosome"/>
</dbReference>
<accession>A0A223KKL1</accession>
<dbReference type="SUPFAM" id="SSF53335">
    <property type="entry name" value="S-adenosyl-L-methionine-dependent methyltransferases"/>
    <property type="match status" value="1"/>
</dbReference>
<evidence type="ECO:0000313" key="3">
    <source>
        <dbReference type="Proteomes" id="UP000215224"/>
    </source>
</evidence>
<dbReference type="KEGG" id="bcoh:BC6307_00730"/>
<dbReference type="Pfam" id="PF08241">
    <property type="entry name" value="Methyltransf_11"/>
    <property type="match status" value="1"/>
</dbReference>